<dbReference type="InterPro" id="IPR050766">
    <property type="entry name" value="Bact_Lucif_Oxidored"/>
</dbReference>
<dbReference type="SUPFAM" id="SSF51679">
    <property type="entry name" value="Bacterial luciferase-like"/>
    <property type="match status" value="1"/>
</dbReference>
<keyword evidence="3" id="KW-1185">Reference proteome</keyword>
<name>A0ABN3PU11_9ACTN</name>
<dbReference type="Gene3D" id="3.20.20.30">
    <property type="entry name" value="Luciferase-like domain"/>
    <property type="match status" value="1"/>
</dbReference>
<dbReference type="Pfam" id="PF00296">
    <property type="entry name" value="Bac_luciferase"/>
    <property type="match status" value="1"/>
</dbReference>
<sequence length="306" mass="32732">MAAMAYNAQLGKIGIWAAALRMDDPARRGQVGEAAAELEELGYGTLWIGGSPSPDMAQQLLEATTKATVGTSILSIWDHAAPQVAARHTQLNDEHDGRFLLGLGVSHGEKPTGNDHRANHPLADRPYSAMRGYLDVLDGATRPVPAQQRALAALGPKMLQLAKERSLGAIPYLVTPEHTSEARDILGADPVLAPELKAIVLPEGGDRDAARATARGYLSMYLGFANYRNSWLRLGFEEADFAGGGSDRLIDAVFALGTPEQIRARVDEFYAAGADHVALQVVTENTGIDLPLPQWRTLAEVLPVAG</sequence>
<evidence type="ECO:0000313" key="2">
    <source>
        <dbReference type="EMBL" id="GAA2602542.1"/>
    </source>
</evidence>
<dbReference type="PANTHER" id="PTHR30137">
    <property type="entry name" value="LUCIFERASE-LIKE MONOOXYGENASE"/>
    <property type="match status" value="1"/>
</dbReference>
<dbReference type="EMBL" id="BAAARJ010000004">
    <property type="protein sequence ID" value="GAA2602542.1"/>
    <property type="molecule type" value="Genomic_DNA"/>
</dbReference>
<organism evidence="2 3">
    <name type="scientific">Streptomyces axinellae</name>
    <dbReference type="NCBI Taxonomy" id="552788"/>
    <lineage>
        <taxon>Bacteria</taxon>
        <taxon>Bacillati</taxon>
        <taxon>Actinomycetota</taxon>
        <taxon>Actinomycetes</taxon>
        <taxon>Kitasatosporales</taxon>
        <taxon>Streptomycetaceae</taxon>
        <taxon>Streptomyces</taxon>
    </lineage>
</organism>
<dbReference type="InterPro" id="IPR011251">
    <property type="entry name" value="Luciferase-like_dom"/>
</dbReference>
<dbReference type="PANTHER" id="PTHR30137:SF18">
    <property type="entry name" value="CONSERVED PROTEIN"/>
    <property type="match status" value="1"/>
</dbReference>
<proteinExistence type="predicted"/>
<gene>
    <name evidence="2" type="ORF">GCM10009863_14880</name>
</gene>
<reference evidence="2 3" key="1">
    <citation type="journal article" date="2019" name="Int. J. Syst. Evol. Microbiol.">
        <title>The Global Catalogue of Microorganisms (GCM) 10K type strain sequencing project: providing services to taxonomists for standard genome sequencing and annotation.</title>
        <authorList>
            <consortium name="The Broad Institute Genomics Platform"/>
            <consortium name="The Broad Institute Genome Sequencing Center for Infectious Disease"/>
            <person name="Wu L."/>
            <person name="Ma J."/>
        </authorList>
    </citation>
    <scope>NUCLEOTIDE SEQUENCE [LARGE SCALE GENOMIC DNA]</scope>
    <source>
        <strain evidence="2 3">JCM 16373</strain>
    </source>
</reference>
<dbReference type="Proteomes" id="UP001501447">
    <property type="component" value="Unassembled WGS sequence"/>
</dbReference>
<evidence type="ECO:0000313" key="3">
    <source>
        <dbReference type="Proteomes" id="UP001501447"/>
    </source>
</evidence>
<dbReference type="InterPro" id="IPR019922">
    <property type="entry name" value="Lucif-like_OxRdatse_MSMEG_4141"/>
</dbReference>
<feature type="domain" description="Luciferase-like" evidence="1">
    <location>
        <begin position="27"/>
        <end position="276"/>
    </location>
</feature>
<comment type="caution">
    <text evidence="2">The sequence shown here is derived from an EMBL/GenBank/DDBJ whole genome shotgun (WGS) entry which is preliminary data.</text>
</comment>
<dbReference type="NCBIfam" id="TIGR03620">
    <property type="entry name" value="F420_MSMEG_4141"/>
    <property type="match status" value="1"/>
</dbReference>
<protein>
    <submittedName>
        <fullName evidence="2">LLM class F420-dependent oxidoreductase</fullName>
    </submittedName>
</protein>
<accession>A0ABN3PU11</accession>
<dbReference type="InterPro" id="IPR036661">
    <property type="entry name" value="Luciferase-like_sf"/>
</dbReference>
<evidence type="ECO:0000259" key="1">
    <source>
        <dbReference type="Pfam" id="PF00296"/>
    </source>
</evidence>